<proteinExistence type="predicted"/>
<dbReference type="PANTHER" id="PTHR31061:SF24">
    <property type="entry name" value="LD22376P"/>
    <property type="match status" value="1"/>
</dbReference>
<organism evidence="3 4">
    <name type="scientific">Mobilicoccus caccae</name>
    <dbReference type="NCBI Taxonomy" id="1859295"/>
    <lineage>
        <taxon>Bacteria</taxon>
        <taxon>Bacillati</taxon>
        <taxon>Actinomycetota</taxon>
        <taxon>Actinomycetes</taxon>
        <taxon>Micrococcales</taxon>
        <taxon>Dermatophilaceae</taxon>
        <taxon>Mobilicoccus</taxon>
    </lineage>
</organism>
<comment type="caution">
    <text evidence="3">The sequence shown here is derived from an EMBL/GenBank/DDBJ whole genome shotgun (WGS) entry which is preliminary data.</text>
</comment>
<keyword evidence="1" id="KW-0472">Membrane</keyword>
<feature type="transmembrane region" description="Helical" evidence="1">
    <location>
        <begin position="61"/>
        <end position="79"/>
    </location>
</feature>
<reference evidence="4" key="1">
    <citation type="journal article" date="2019" name="Int. J. Syst. Evol. Microbiol.">
        <title>The Global Catalogue of Microorganisms (GCM) 10K type strain sequencing project: providing services to taxonomists for standard genome sequencing and annotation.</title>
        <authorList>
            <consortium name="The Broad Institute Genomics Platform"/>
            <consortium name="The Broad Institute Genome Sequencing Center for Infectious Disease"/>
            <person name="Wu L."/>
            <person name="Ma J."/>
        </authorList>
    </citation>
    <scope>NUCLEOTIDE SEQUENCE [LARGE SCALE GENOMIC DNA]</scope>
    <source>
        <strain evidence="4">NBRC 113072</strain>
    </source>
</reference>
<feature type="transmembrane region" description="Helical" evidence="1">
    <location>
        <begin position="85"/>
        <end position="107"/>
    </location>
</feature>
<sequence length="354" mass="37137">MLVVSVTVNAWYAAPTWFAHAPWLGVHPVDLVFPAFVTLSGAGLGILYARGVRPLREARRVVVLLAAGLAYSAMAQYLVSGAVDVATLRLTGVLQLYAVVVCVVALVSTVATSWWRWLVAAGVLAVTQMWLLLGSAARCPAGLTPECNPSRDLDLVWLGVHAYAGGRLGHDPEGLVAILGALVSAMVGAAAGRLLRDRRDTAHFLWGGTIILAACLVMTAVTSAVVPAFKRLWTAPFALGVAAAVVLILLALYLLLDTREVGRVESAGRFPLIALGRNSLLVYFGSHVVMEALVLRGPHGSARGDAPSWADLGAAALADAVGMPGSPWPFCVAAVVAWTLLAALLHRCGVYVKA</sequence>
<feature type="transmembrane region" description="Helical" evidence="1">
    <location>
        <begin position="114"/>
        <end position="133"/>
    </location>
</feature>
<feature type="transmembrane region" description="Helical" evidence="1">
    <location>
        <begin position="31"/>
        <end position="49"/>
    </location>
</feature>
<evidence type="ECO:0000256" key="1">
    <source>
        <dbReference type="SAM" id="Phobius"/>
    </source>
</evidence>
<dbReference type="Pfam" id="PF07786">
    <property type="entry name" value="HGSNAT_cat"/>
    <property type="match status" value="1"/>
</dbReference>
<feature type="transmembrane region" description="Helical" evidence="1">
    <location>
        <begin position="204"/>
        <end position="229"/>
    </location>
</feature>
<accession>A0ABQ6ISI8</accession>
<feature type="transmembrane region" description="Helical" evidence="1">
    <location>
        <begin position="268"/>
        <end position="286"/>
    </location>
</feature>
<dbReference type="InterPro" id="IPR012429">
    <property type="entry name" value="HGSNAT_cat"/>
</dbReference>
<feature type="transmembrane region" description="Helical" evidence="1">
    <location>
        <begin position="174"/>
        <end position="192"/>
    </location>
</feature>
<evidence type="ECO:0000313" key="3">
    <source>
        <dbReference type="EMBL" id="GMA40243.1"/>
    </source>
</evidence>
<gene>
    <name evidence="3" type="ORF">GCM10025883_22880</name>
</gene>
<dbReference type="EMBL" id="BSUO01000001">
    <property type="protein sequence ID" value="GMA40243.1"/>
    <property type="molecule type" value="Genomic_DNA"/>
</dbReference>
<evidence type="ECO:0000259" key="2">
    <source>
        <dbReference type="Pfam" id="PF07786"/>
    </source>
</evidence>
<feature type="transmembrane region" description="Helical" evidence="1">
    <location>
        <begin position="327"/>
        <end position="345"/>
    </location>
</feature>
<feature type="domain" description="Heparan-alpha-glucosaminide N-acetyltransferase catalytic" evidence="2">
    <location>
        <begin position="31"/>
        <end position="146"/>
    </location>
</feature>
<feature type="transmembrane region" description="Helical" evidence="1">
    <location>
        <begin position="235"/>
        <end position="256"/>
    </location>
</feature>
<evidence type="ECO:0000313" key="4">
    <source>
        <dbReference type="Proteomes" id="UP001157126"/>
    </source>
</evidence>
<dbReference type="PANTHER" id="PTHR31061">
    <property type="entry name" value="LD22376P"/>
    <property type="match status" value="1"/>
</dbReference>
<keyword evidence="1" id="KW-1133">Transmembrane helix</keyword>
<dbReference type="Proteomes" id="UP001157126">
    <property type="component" value="Unassembled WGS sequence"/>
</dbReference>
<keyword evidence="1" id="KW-0812">Transmembrane</keyword>
<name>A0ABQ6ISI8_9MICO</name>
<protein>
    <recommendedName>
        <fullName evidence="2">Heparan-alpha-glucosaminide N-acetyltransferase catalytic domain-containing protein</fullName>
    </recommendedName>
</protein>
<keyword evidence="4" id="KW-1185">Reference proteome</keyword>